<evidence type="ECO:0000313" key="3">
    <source>
        <dbReference type="Proteomes" id="UP000011115"/>
    </source>
</evidence>
<dbReference type="Pfam" id="PF00098">
    <property type="entry name" value="zf-CCHC"/>
    <property type="match status" value="1"/>
</dbReference>
<dbReference type="PaxDb" id="4113-PGSC0003DMT400089060"/>
<dbReference type="Gramene" id="PGSC0003DMT400089060">
    <property type="protein sequence ID" value="PGSC0003DMT400089060"/>
    <property type="gene ID" value="PGSC0003DMG400038631"/>
</dbReference>
<dbReference type="eggNOG" id="ENOG502R85Z">
    <property type="taxonomic scope" value="Eukaryota"/>
</dbReference>
<dbReference type="HOGENOM" id="CLU_059105_0_0_1"/>
<dbReference type="GO" id="GO:0045182">
    <property type="term" value="F:translation regulator activity"/>
    <property type="evidence" value="ECO:0000318"/>
    <property type="project" value="GO_Central"/>
</dbReference>
<dbReference type="GO" id="GO:0005737">
    <property type="term" value="C:cytoplasm"/>
    <property type="evidence" value="ECO:0000318"/>
    <property type="project" value="GO_Central"/>
</dbReference>
<dbReference type="InParanoid" id="M1DHC6"/>
<sequence length="225" mass="24861">MSFLKGLVGPGVLPSVQATQTPVNPPVAITVPKVGGTGGDNVFFRSLLGHVMTGNEHEMLTKFLKLKLHVFLGSESEDAYQFILDYERLHKLGIVHQHGIEFVTFQRQGRSFNEVTYFVKKVERVRRDGQAKELAKRAKNSDNFQGSYSRGSGRPMLAAKPIQSVMPASTGNYSGTPPHNLIHDSQGVAPSAGSKESFDCTCYNCGEPEHMRRDYPHPRVMDSAQ</sequence>
<feature type="domain" description="CCHC-type" evidence="1">
    <location>
        <begin position="200"/>
        <end position="214"/>
    </location>
</feature>
<keyword evidence="3" id="KW-1185">Reference proteome</keyword>
<dbReference type="Proteomes" id="UP000011115">
    <property type="component" value="Unassembled WGS sequence"/>
</dbReference>
<evidence type="ECO:0000259" key="1">
    <source>
        <dbReference type="Pfam" id="PF00098"/>
    </source>
</evidence>
<accession>M1DHC6</accession>
<dbReference type="AlphaFoldDB" id="M1DHC6"/>
<reference evidence="2" key="2">
    <citation type="submission" date="2015-06" db="UniProtKB">
        <authorList>
            <consortium name="EnsemblPlants"/>
        </authorList>
    </citation>
    <scope>IDENTIFICATION</scope>
    <source>
        <strain evidence="2">DM1-3 516 R44</strain>
    </source>
</reference>
<dbReference type="GO" id="GO:0003727">
    <property type="term" value="F:single-stranded RNA binding"/>
    <property type="evidence" value="ECO:0000318"/>
    <property type="project" value="GO_Central"/>
</dbReference>
<dbReference type="GO" id="GO:0008270">
    <property type="term" value="F:zinc ion binding"/>
    <property type="evidence" value="ECO:0007669"/>
    <property type="project" value="InterPro"/>
</dbReference>
<dbReference type="GO" id="GO:0003729">
    <property type="term" value="F:mRNA binding"/>
    <property type="evidence" value="ECO:0000318"/>
    <property type="project" value="GO_Central"/>
</dbReference>
<name>M1DHC6_SOLTU</name>
<dbReference type="InterPro" id="IPR001878">
    <property type="entry name" value="Znf_CCHC"/>
</dbReference>
<proteinExistence type="predicted"/>
<dbReference type="GO" id="GO:2000767">
    <property type="term" value="P:positive regulation of cytoplasmic translation"/>
    <property type="evidence" value="ECO:0000318"/>
    <property type="project" value="GO_Central"/>
</dbReference>
<evidence type="ECO:0000313" key="2">
    <source>
        <dbReference type="EnsemblPlants" id="PGSC0003DMT400089060"/>
    </source>
</evidence>
<reference evidence="3" key="1">
    <citation type="journal article" date="2011" name="Nature">
        <title>Genome sequence and analysis of the tuber crop potato.</title>
        <authorList>
            <consortium name="The Potato Genome Sequencing Consortium"/>
        </authorList>
    </citation>
    <scope>NUCLEOTIDE SEQUENCE [LARGE SCALE GENOMIC DNA]</scope>
    <source>
        <strain evidence="3">cv. DM1-3 516 R44</strain>
    </source>
</reference>
<dbReference type="EnsemblPlants" id="PGSC0003DMT400089060">
    <property type="protein sequence ID" value="PGSC0003DMT400089060"/>
    <property type="gene ID" value="PGSC0003DMG400038631"/>
</dbReference>
<organism evidence="2 3">
    <name type="scientific">Solanum tuberosum</name>
    <name type="common">Potato</name>
    <dbReference type="NCBI Taxonomy" id="4113"/>
    <lineage>
        <taxon>Eukaryota</taxon>
        <taxon>Viridiplantae</taxon>
        <taxon>Streptophyta</taxon>
        <taxon>Embryophyta</taxon>
        <taxon>Tracheophyta</taxon>
        <taxon>Spermatophyta</taxon>
        <taxon>Magnoliopsida</taxon>
        <taxon>eudicotyledons</taxon>
        <taxon>Gunneridae</taxon>
        <taxon>Pentapetalae</taxon>
        <taxon>asterids</taxon>
        <taxon>lamiids</taxon>
        <taxon>Solanales</taxon>
        <taxon>Solanaceae</taxon>
        <taxon>Solanoideae</taxon>
        <taxon>Solaneae</taxon>
        <taxon>Solanum</taxon>
    </lineage>
</organism>
<protein>
    <submittedName>
        <fullName evidence="2">'chromo' domain containing protein</fullName>
    </submittedName>
</protein>